<feature type="compositionally biased region" description="Low complexity" evidence="12">
    <location>
        <begin position="705"/>
        <end position="715"/>
    </location>
</feature>
<feature type="transmembrane region" description="Helical" evidence="13">
    <location>
        <begin position="2700"/>
        <end position="2725"/>
    </location>
</feature>
<feature type="compositionally biased region" description="Low complexity" evidence="12">
    <location>
        <begin position="1800"/>
        <end position="1835"/>
    </location>
</feature>
<dbReference type="PRINTS" id="PR00169">
    <property type="entry name" value="KCHANNEL"/>
</dbReference>
<keyword evidence="3" id="KW-0633">Potassium transport</keyword>
<feature type="compositionally biased region" description="Low complexity" evidence="12">
    <location>
        <begin position="1918"/>
        <end position="1948"/>
    </location>
</feature>
<feature type="compositionally biased region" description="Low complexity" evidence="12">
    <location>
        <begin position="1016"/>
        <end position="1028"/>
    </location>
</feature>
<feature type="compositionally biased region" description="Low complexity" evidence="12">
    <location>
        <begin position="492"/>
        <end position="502"/>
    </location>
</feature>
<feature type="compositionally biased region" description="Acidic residues" evidence="12">
    <location>
        <begin position="1101"/>
        <end position="1114"/>
    </location>
</feature>
<feature type="compositionally biased region" description="Acidic residues" evidence="12">
    <location>
        <begin position="1041"/>
        <end position="1062"/>
    </location>
</feature>
<evidence type="ECO:0000256" key="1">
    <source>
        <dbReference type="ARBA" id="ARBA00004141"/>
    </source>
</evidence>
<feature type="compositionally biased region" description="Low complexity" evidence="12">
    <location>
        <begin position="1442"/>
        <end position="1454"/>
    </location>
</feature>
<feature type="domain" description="Potassium channel" evidence="15">
    <location>
        <begin position="3031"/>
        <end position="3081"/>
    </location>
</feature>
<feature type="compositionally biased region" description="Low complexity" evidence="12">
    <location>
        <begin position="1587"/>
        <end position="1620"/>
    </location>
</feature>
<feature type="compositionally biased region" description="Low complexity" evidence="12">
    <location>
        <begin position="853"/>
        <end position="883"/>
    </location>
</feature>
<feature type="compositionally biased region" description="Low complexity" evidence="12">
    <location>
        <begin position="1344"/>
        <end position="1354"/>
    </location>
</feature>
<organism evidence="16 17">
    <name type="scientific">Pythium oligandrum</name>
    <name type="common">Mycoparasitic fungus</name>
    <dbReference type="NCBI Taxonomy" id="41045"/>
    <lineage>
        <taxon>Eukaryota</taxon>
        <taxon>Sar</taxon>
        <taxon>Stramenopiles</taxon>
        <taxon>Oomycota</taxon>
        <taxon>Peronosporomycetes</taxon>
        <taxon>Pythiales</taxon>
        <taxon>Pythiaceae</taxon>
        <taxon>Pythium</taxon>
    </lineage>
</organism>
<feature type="compositionally biased region" description="Acidic residues" evidence="12">
    <location>
        <begin position="411"/>
        <end position="423"/>
    </location>
</feature>
<feature type="region of interest" description="Disordered" evidence="12">
    <location>
        <begin position="993"/>
        <end position="1407"/>
    </location>
</feature>
<feature type="region of interest" description="Disordered" evidence="12">
    <location>
        <begin position="2488"/>
        <end position="2515"/>
    </location>
</feature>
<accession>A0A8K1FIF9</accession>
<feature type="compositionally biased region" description="Low complexity" evidence="12">
    <location>
        <begin position="520"/>
        <end position="555"/>
    </location>
</feature>
<evidence type="ECO:0000256" key="11">
    <source>
        <dbReference type="ARBA" id="ARBA00023303"/>
    </source>
</evidence>
<dbReference type="OrthoDB" id="69996at2759"/>
<dbReference type="SUPFAM" id="SSF81324">
    <property type="entry name" value="Voltage-gated potassium channels"/>
    <property type="match status" value="2"/>
</dbReference>
<feature type="domain" description="Ion transport" evidence="14">
    <location>
        <begin position="2530"/>
        <end position="2726"/>
    </location>
</feature>
<keyword evidence="10 13" id="KW-0472">Membrane</keyword>
<feature type="compositionally biased region" description="Low complexity" evidence="12">
    <location>
        <begin position="2226"/>
        <end position="2259"/>
    </location>
</feature>
<gene>
    <name evidence="16" type="ORF">Poli38472_009532</name>
</gene>
<feature type="compositionally biased region" description="Acidic residues" evidence="12">
    <location>
        <begin position="2106"/>
        <end position="2127"/>
    </location>
</feature>
<feature type="region of interest" description="Disordered" evidence="12">
    <location>
        <begin position="3102"/>
        <end position="3161"/>
    </location>
</feature>
<feature type="compositionally biased region" description="Basic and acidic residues" evidence="12">
    <location>
        <begin position="3112"/>
        <end position="3122"/>
    </location>
</feature>
<feature type="compositionally biased region" description="Acidic residues" evidence="12">
    <location>
        <begin position="1740"/>
        <end position="1753"/>
    </location>
</feature>
<feature type="compositionally biased region" description="Acidic residues" evidence="12">
    <location>
        <begin position="1254"/>
        <end position="1275"/>
    </location>
</feature>
<feature type="compositionally biased region" description="Polar residues" evidence="12">
    <location>
        <begin position="340"/>
        <end position="351"/>
    </location>
</feature>
<keyword evidence="6" id="KW-0851">Voltage-gated channel</keyword>
<dbReference type="Gene3D" id="1.10.287.70">
    <property type="match status" value="2"/>
</dbReference>
<name>A0A8K1FIF9_PYTOL</name>
<keyword evidence="17" id="KW-1185">Reference proteome</keyword>
<feature type="compositionally biased region" description="Low complexity" evidence="12">
    <location>
        <begin position="1066"/>
        <end position="1096"/>
    </location>
</feature>
<dbReference type="Proteomes" id="UP000794436">
    <property type="component" value="Unassembled WGS sequence"/>
</dbReference>
<feature type="region of interest" description="Disordered" evidence="12">
    <location>
        <begin position="1419"/>
        <end position="1620"/>
    </location>
</feature>
<comment type="caution">
    <text evidence="16">The sequence shown here is derived from an EMBL/GenBank/DDBJ whole genome shotgun (WGS) entry which is preliminary data.</text>
</comment>
<feature type="compositionally biased region" description="Low complexity" evidence="12">
    <location>
        <begin position="1868"/>
        <end position="1880"/>
    </location>
</feature>
<keyword evidence="5" id="KW-0631">Potassium channel</keyword>
<dbReference type="EMBL" id="SPLM01000074">
    <property type="protein sequence ID" value="TMW62039.1"/>
    <property type="molecule type" value="Genomic_DNA"/>
</dbReference>
<feature type="compositionally biased region" description="Acidic residues" evidence="12">
    <location>
        <begin position="2379"/>
        <end position="2392"/>
    </location>
</feature>
<feature type="compositionally biased region" description="Low complexity" evidence="12">
    <location>
        <begin position="733"/>
        <end position="768"/>
    </location>
</feature>
<feature type="region of interest" description="Disordered" evidence="12">
    <location>
        <begin position="1"/>
        <end position="22"/>
    </location>
</feature>
<dbReference type="InterPro" id="IPR027359">
    <property type="entry name" value="Volt_channel_dom_sf"/>
</dbReference>
<keyword evidence="7" id="KW-0630">Potassium</keyword>
<feature type="compositionally biased region" description="Low complexity" evidence="12">
    <location>
        <begin position="2196"/>
        <end position="2206"/>
    </location>
</feature>
<feature type="compositionally biased region" description="Low complexity" evidence="12">
    <location>
        <begin position="803"/>
        <end position="815"/>
    </location>
</feature>
<feature type="compositionally biased region" description="Low complexity" evidence="12">
    <location>
        <begin position="427"/>
        <end position="457"/>
    </location>
</feature>
<protein>
    <submittedName>
        <fullName evidence="16">Uncharacterized protein</fullName>
    </submittedName>
</protein>
<feature type="region of interest" description="Disordered" evidence="12">
    <location>
        <begin position="567"/>
        <end position="768"/>
    </location>
</feature>
<feature type="compositionally biased region" description="Low complexity" evidence="12">
    <location>
        <begin position="1983"/>
        <end position="1993"/>
    </location>
</feature>
<feature type="transmembrane region" description="Helical" evidence="13">
    <location>
        <begin position="3063"/>
        <end position="3088"/>
    </location>
</feature>
<feature type="compositionally biased region" description="Low complexity" evidence="12">
    <location>
        <begin position="2439"/>
        <end position="2471"/>
    </location>
</feature>
<evidence type="ECO:0000256" key="3">
    <source>
        <dbReference type="ARBA" id="ARBA00022538"/>
    </source>
</evidence>
<feature type="transmembrane region" description="Helical" evidence="13">
    <location>
        <begin position="2530"/>
        <end position="2551"/>
    </location>
</feature>
<evidence type="ECO:0000259" key="14">
    <source>
        <dbReference type="Pfam" id="PF00520"/>
    </source>
</evidence>
<feature type="region of interest" description="Disordered" evidence="12">
    <location>
        <begin position="780"/>
        <end position="981"/>
    </location>
</feature>
<evidence type="ECO:0000313" key="17">
    <source>
        <dbReference type="Proteomes" id="UP000794436"/>
    </source>
</evidence>
<feature type="transmembrane region" description="Helical" evidence="13">
    <location>
        <begin position="2640"/>
        <end position="2657"/>
    </location>
</feature>
<evidence type="ECO:0000259" key="15">
    <source>
        <dbReference type="Pfam" id="PF07885"/>
    </source>
</evidence>
<dbReference type="PANTHER" id="PTHR11537">
    <property type="entry name" value="VOLTAGE-GATED POTASSIUM CHANNEL"/>
    <property type="match status" value="1"/>
</dbReference>
<evidence type="ECO:0000256" key="4">
    <source>
        <dbReference type="ARBA" id="ARBA00022692"/>
    </source>
</evidence>
<feature type="compositionally biased region" description="Acidic residues" evidence="12">
    <location>
        <begin position="1893"/>
        <end position="1914"/>
    </location>
</feature>
<feature type="compositionally biased region" description="Basic and acidic residues" evidence="12">
    <location>
        <begin position="203"/>
        <end position="213"/>
    </location>
</feature>
<reference evidence="16" key="1">
    <citation type="submission" date="2019-03" db="EMBL/GenBank/DDBJ databases">
        <title>Long read genome sequence of the mycoparasitic Pythium oligandrum ATCC 38472 isolated from sugarbeet rhizosphere.</title>
        <authorList>
            <person name="Gaulin E."/>
        </authorList>
    </citation>
    <scope>NUCLEOTIDE SEQUENCE</scope>
    <source>
        <strain evidence="16">ATCC 38472_TT</strain>
    </source>
</reference>
<evidence type="ECO:0000256" key="5">
    <source>
        <dbReference type="ARBA" id="ARBA00022826"/>
    </source>
</evidence>
<dbReference type="Pfam" id="PF07885">
    <property type="entry name" value="Ion_trans_2"/>
    <property type="match status" value="1"/>
</dbReference>
<evidence type="ECO:0000256" key="8">
    <source>
        <dbReference type="ARBA" id="ARBA00022989"/>
    </source>
</evidence>
<feature type="region of interest" description="Disordered" evidence="12">
    <location>
        <begin position="198"/>
        <end position="228"/>
    </location>
</feature>
<feature type="region of interest" description="Disordered" evidence="12">
    <location>
        <begin position="2271"/>
        <end position="2471"/>
    </location>
</feature>
<feature type="compositionally biased region" description="Low complexity" evidence="12">
    <location>
        <begin position="2294"/>
        <end position="2306"/>
    </location>
</feature>
<dbReference type="InterPro" id="IPR028325">
    <property type="entry name" value="VG_K_chnl"/>
</dbReference>
<dbReference type="InterPro" id="IPR005821">
    <property type="entry name" value="Ion_trans_dom"/>
</dbReference>
<feature type="transmembrane region" description="Helical" evidence="13">
    <location>
        <begin position="2602"/>
        <end position="2619"/>
    </location>
</feature>
<feature type="compositionally biased region" description="Acidic residues" evidence="12">
    <location>
        <begin position="1314"/>
        <end position="1327"/>
    </location>
</feature>
<evidence type="ECO:0000256" key="13">
    <source>
        <dbReference type="SAM" id="Phobius"/>
    </source>
</evidence>
<feature type="compositionally biased region" description="Low complexity" evidence="12">
    <location>
        <begin position="1557"/>
        <end position="1567"/>
    </location>
</feature>
<feature type="compositionally biased region" description="Acidic residues" evidence="12">
    <location>
        <begin position="1953"/>
        <end position="1966"/>
    </location>
</feature>
<feature type="compositionally biased region" description="Acidic residues" evidence="12">
    <location>
        <begin position="888"/>
        <end position="901"/>
    </location>
</feature>
<keyword evidence="8 13" id="KW-1133">Transmembrane helix</keyword>
<feature type="transmembrane region" description="Helical" evidence="13">
    <location>
        <begin position="2964"/>
        <end position="2983"/>
    </location>
</feature>
<feature type="compositionally biased region" description="Acidic residues" evidence="12">
    <location>
        <begin position="828"/>
        <end position="849"/>
    </location>
</feature>
<dbReference type="PANTHER" id="PTHR11537:SF254">
    <property type="entry name" value="POTASSIUM VOLTAGE-GATED CHANNEL PROTEIN SHAB"/>
    <property type="match status" value="1"/>
</dbReference>
<keyword evidence="2" id="KW-0813">Transport</keyword>
<feature type="compositionally biased region" description="Acidic residues" evidence="12">
    <location>
        <begin position="1467"/>
        <end position="1488"/>
    </location>
</feature>
<proteinExistence type="predicted"/>
<feature type="compositionally biased region" description="Low complexity" evidence="12">
    <location>
        <begin position="2131"/>
        <end position="2161"/>
    </location>
</feature>
<feature type="region of interest" description="Disordered" evidence="12">
    <location>
        <begin position="293"/>
        <end position="383"/>
    </location>
</feature>
<dbReference type="Pfam" id="PF00520">
    <property type="entry name" value="Ion_trans"/>
    <property type="match status" value="1"/>
</dbReference>
<dbReference type="Gene3D" id="1.20.120.350">
    <property type="entry name" value="Voltage-gated potassium channels. Chain C"/>
    <property type="match status" value="1"/>
</dbReference>
<feature type="compositionally biased region" description="Acidic residues" evidence="12">
    <location>
        <begin position="1680"/>
        <end position="1701"/>
    </location>
</feature>
<evidence type="ECO:0000256" key="2">
    <source>
        <dbReference type="ARBA" id="ARBA00022448"/>
    </source>
</evidence>
<feature type="compositionally biased region" description="Low complexity" evidence="12">
    <location>
        <begin position="946"/>
        <end position="981"/>
    </location>
</feature>
<keyword evidence="11" id="KW-0407">Ion channel</keyword>
<feature type="region of interest" description="Disordered" evidence="12">
    <location>
        <begin position="405"/>
        <end position="555"/>
    </location>
</feature>
<feature type="compositionally biased region" description="Low complexity" evidence="12">
    <location>
        <begin position="1705"/>
        <end position="1735"/>
    </location>
</feature>
<evidence type="ECO:0000313" key="16">
    <source>
        <dbReference type="EMBL" id="TMW62039.1"/>
    </source>
</evidence>
<feature type="compositionally biased region" description="Low complexity" evidence="12">
    <location>
        <begin position="1131"/>
        <end position="1141"/>
    </location>
</feature>
<evidence type="ECO:0000256" key="10">
    <source>
        <dbReference type="ARBA" id="ARBA00023136"/>
    </source>
</evidence>
<feature type="compositionally biased region" description="Acidic residues" evidence="12">
    <location>
        <begin position="2166"/>
        <end position="2179"/>
    </location>
</feature>
<feature type="compositionally biased region" description="Low complexity" evidence="12">
    <location>
        <begin position="1229"/>
        <end position="1241"/>
    </location>
</feature>
<feature type="transmembrane region" description="Helical" evidence="13">
    <location>
        <begin position="2563"/>
        <end position="2582"/>
    </location>
</feature>
<evidence type="ECO:0000256" key="7">
    <source>
        <dbReference type="ARBA" id="ARBA00022958"/>
    </source>
</evidence>
<feature type="region of interest" description="Disordered" evidence="12">
    <location>
        <begin position="1632"/>
        <end position="2259"/>
    </location>
</feature>
<dbReference type="GO" id="GO:0001508">
    <property type="term" value="P:action potential"/>
    <property type="evidence" value="ECO:0007669"/>
    <property type="project" value="TreeGrafter"/>
</dbReference>
<feature type="compositionally biased region" description="Low complexity" evidence="12">
    <location>
        <begin position="1161"/>
        <end position="1196"/>
    </location>
</feature>
<feature type="compositionally biased region" description="Low complexity" evidence="12">
    <location>
        <begin position="1770"/>
        <end position="1780"/>
    </location>
</feature>
<dbReference type="InterPro" id="IPR013099">
    <property type="entry name" value="K_chnl_dom"/>
</dbReference>
<feature type="compositionally biased region" description="Acidic residues" evidence="12">
    <location>
        <begin position="615"/>
        <end position="636"/>
    </location>
</feature>
<evidence type="ECO:0000256" key="12">
    <source>
        <dbReference type="SAM" id="MobiDB-lite"/>
    </source>
</evidence>
<feature type="compositionally biased region" description="Low complexity" evidence="12">
    <location>
        <begin position="1655"/>
        <end position="1667"/>
    </location>
</feature>
<feature type="compositionally biased region" description="Low complexity" evidence="12">
    <location>
        <begin position="1492"/>
        <end position="1522"/>
    </location>
</feature>
<keyword evidence="9" id="KW-0406">Ion transport</keyword>
<evidence type="ECO:0000256" key="6">
    <source>
        <dbReference type="ARBA" id="ARBA00022882"/>
    </source>
</evidence>
<feature type="transmembrane region" description="Helical" evidence="13">
    <location>
        <begin position="2938"/>
        <end position="2957"/>
    </location>
</feature>
<feature type="compositionally biased region" description="Low complexity" evidence="12">
    <location>
        <begin position="1374"/>
        <end position="1407"/>
    </location>
</feature>
<feature type="compositionally biased region" description="Low complexity" evidence="12">
    <location>
        <begin position="2081"/>
        <end position="2093"/>
    </location>
</feature>
<keyword evidence="4 13" id="KW-0812">Transmembrane</keyword>
<feature type="compositionally biased region" description="Low complexity" evidence="12">
    <location>
        <begin position="2344"/>
        <end position="2374"/>
    </location>
</feature>
<feature type="compositionally biased region" description="Low complexity" evidence="12">
    <location>
        <begin position="2409"/>
        <end position="2419"/>
    </location>
</feature>
<dbReference type="GO" id="GO:0005249">
    <property type="term" value="F:voltage-gated potassium channel activity"/>
    <property type="evidence" value="ECO:0007669"/>
    <property type="project" value="InterPro"/>
</dbReference>
<sequence>MQCAFPTASGRMTGGDNNASEVRGVERVDGATSMHQDATTMTNRAYEDVIRESYATLKRRDLVSNDEIPMYFAWDRLYSTANANISVDWMDESHGEFLRRTHSRIAPRRGLPPSSIDLVQRESARPSSFLRGTHTSNQFTDPYYRSARLRAIRASAKAMAREKVKKSSRRSKEILRRIERELKGTKFWVEVGSNSNEVSVEQEEARRSTRDPSVHPFPSKDNAYPVEKKKGSAWSIDIKHGVRNNNEEDIATEAQIAAFHQSTLPGEYLLEMKELSPIKHASFPKTMKSHIQKGAHSDNDMTREAEVATTSTSTNRGMMKKLFQPTGDRKSTKTVGDLSYNETLNTTQDSSFDAIEDEEGQEPSRSAPVEPTQRRPTGIVRQRNPSILPRRIIRPVETLLDTVHEDTTEYASDDDVVDAEDELSGTRQSQSQSRRASRVVPQRSRSRMASMKSSVAVLDRGEVDDSEEDMEDAAVMEDASSGMVDRDRRTSSRSMSMSVSTSQRGGGGGGAGPERHQSMSVSHQGQAQGQGQGSHSQRQSLSQSQSHSQSTSSLLLSRKASMAMGVSMADGVDGGGGTLDDSVSERRASRAVVSGGSSGVSRKQSMASMAVGSADMEEVEDEYASDDDVVDAEDELSGTRQSQSQSRRASRVVPQRSRSRMASMKSSVAVLDRGEVDDSEEDMEDAAVMEDASSGMVDRDRRTSSRSMSMSVSTSQRGGGGGGAGPERHQSMSVSHQGQAQGQGQGSHSQRQSLSQSQSHSQSTSSLLLSRKASMAMGVSMADGVDGGGGTLDDSVSERRASRAVVSGGSSGVSRKQSMASMAVGSADMEEVEDEYASDDDVVDAEDELSGTRQSQSQSRRASRVVPQRSRSRMASMKSSVAVLDRGEVDDSEEDMEDAAVMEDASSGMVDRDRRTSSRSMSMSVSTSQRGGGGGGAGPERHQSMSVSHQGQAQGQGQGSHSQRQSLSQSQSHSQSTSSLLLSRKASMAMGVSMADGVDGGGGTLDDSVSERRASRAVVSGGSSGVSRKQSMASMAVGSADMEEVEDEYASDDDVVDAEDELSGTRQSQSQSRRASRVVPQRSRSRMASMKSSVAVLDRGEVDDSEEDMEDAAVMEDASSGMVDRDRRTSSRSMSMSVSTSQRGGGGGGAGPERHQSMSVSHQGQAQGQGQGSRSQRQSLSQSQSHSQSTSSLLLSRKASMAMGVSMADGVDGGGGTLDDSVSERRASRAVVSGGSSGVSRKQSMASMAVGSADMEEVEDEYASDDDVVDAEDELSGTRQSQSQSRRASRVVPQRSRSRMASMKSSVAVLDRGEVDDSEEDMEDAAVMEDASSGMVDRDRRTSSRSMSMSVSTSQRGGGGGGAGPERHQSMSVSHQGQAQGQGQGSRSQRQSLSQSQSHSQSTSSLLLSRKASMAMGVSMADGVDGGGGTLDDSVSERRASRAVVSGGSSGVSRKQSMASMAVGSADMEEVEDEYASDDDVVDADDELSGTRQSQSQSRRASRVVPQRSRSRMASMKSSVAVLDRGEVDDSEEDMEDAAVMEDASSGMVDRDRRTSSRSMSMSVSTSQRGGGGGGAGPERHQSMSVSHQGQAQGQGQGSRSQRQSLSQSQSHSQSTSSLLLSRKASMAMGVSMADGVDGGGGTLDDSVSERRASRAVVSGGSSGVSRKQSMASMAVGSADMEEVEDEYASDDDVVDAEDELSGTRQSQSQSRRASRVVPQRSRSRMASMKSSVAVLDRGEVDDSEEDMEDAAVMEDASSGMVDRDRRTSSRSMSMSVSTSQRGGGGGGAGPERHQSMSVSHQGQAQGQGQGSRSQRQSLSQSQSHSQSTSSLLLSRKASMAMGVSMADGVDGGGGTLDDSVSERRASRAVVSGGSSGVSRKQSMASMAVGSADMEEVEDEYASDDDVVDAEDELSGTRQSQSQSRRASRVVPQRSRSRMASMKSSVAVLDRGEVDDSEEDMEDAAVMEDASSGMVDRDRRTSSRSMSMSVSTSQRGGGGGGAGPERHQSMSVSHQGQAQGQGQGSRSQRQSLSQSQSHSQSTSSLLLSRKASMAMGVSMADGVDGGGGTLDDSVSERRASRAVVSGGSSGVSRKQSMASMAVGSADMEEVEDEYASDDDVVDAEDELSGTRQSQSQSRRASRVVPQRSRSRMASMKSSVAVLDRGEVDDSEEDMEDAAVMEDASSGMVDRDRRTSSRSMSMSVSTSQRGGGGGGAGPERHQSMSVSHQGQAQGQGQGSRSQRQSLSQSQSHSQSTSSLLLSRKASMAMGVSMADGVDGGGGTLDDSVSERRASRAVVSGGSSGVSRKQSMASMAVGSADMEEVEDEYASDDDVVDAEDELSGTRQSQSQSRRASRVVPQRSRSRMASMKSSVAVLDRGEVDDSEEDMEDAAVMEDASSGMVDRDRRTSSRSMSMSVSTSQRGGGGGGAGPERHQSMSVSHQGQAQGQGQGSRSQRQSLSQSQSHSQSTSSLLLSRKASMAMGVSMADGVDGGGGTLDDSVSERRASRAVVSGGSSGVSRKQTYNYIPGDAFFVAAENLFTVIYIVEFLVRLAATSNQKALWRLFRTWVALLALCPMLIYYATRPADDKDSHMQEISERSSVGYLRLFRIVRIVMFARVYDGMKVMIQAVRESITPLKVTLFFLITVVMVFATAIFYAEPCYDLHTCTFTDIFNAGYFVMVTVATVGYGNQVPSLTNPVSVLLSSIVMIFGSLYLAMPLAIVGIHYDSAWRDYENKKKQSKVLKARNNLDKLPPAGALAAAALAERGRDDVDDRQYALESSKVYSLSYRICDRFYLMAESIQDALALAEKMFHEPASTSPETSPHRSKTRREMSTKVLEVVMSVLKSHKRMCTDMHHLLPAELAKRGYAPRSSSGTQSHTVVDGSFTRSSVLSVKTVIRVVAHPKLAYLWKDYEFIGNIIVLFPFYVEIGQIAAGITPIYSIVPTAPSFFSVILMRTALLVYRRLMIPMFFLFIGSVICGAIFYELERGTECFAGKSCIWWGKDVLPPELAHQYSDGKRVMIQNTQPATITDMARSTWLSLVTITTVGYGDVYPRTSLGRLFDIFTMIMSACYTAMPLTLVGGQFYACYMDYLRDQQQKAQRVHCRPTEATPNEDKSSTKKAELPATSSSSEVIHLAPKTTSGPVTQLREPSPTMSSSSSAQPIALVPGLVGRRETHSPTHPTQRRPSISAGEMQALNHFLVIQKVMNQMIEDLGQLSRFGPRRVSFRRLSSTSEVDTLSARQSEAEIERRIKDNLNYCVSLLLSFAPLLEKLLGFHEFQPQPAAMPSLLHPGPS</sequence>
<feature type="compositionally biased region" description="Acidic residues" evidence="12">
    <location>
        <begin position="462"/>
        <end position="475"/>
    </location>
</feature>
<feature type="compositionally biased region" description="Low complexity" evidence="12">
    <location>
        <begin position="1279"/>
        <end position="1309"/>
    </location>
</feature>
<feature type="compositionally biased region" description="Acidic residues" evidence="12">
    <location>
        <begin position="675"/>
        <end position="688"/>
    </location>
</feature>
<evidence type="ECO:0000256" key="9">
    <source>
        <dbReference type="ARBA" id="ARBA00023065"/>
    </source>
</evidence>
<feature type="compositionally biased region" description="Basic and acidic residues" evidence="12">
    <location>
        <begin position="295"/>
        <end position="306"/>
    </location>
</feature>
<dbReference type="GO" id="GO:0008076">
    <property type="term" value="C:voltage-gated potassium channel complex"/>
    <property type="evidence" value="ECO:0007669"/>
    <property type="project" value="InterPro"/>
</dbReference>
<comment type="subcellular location">
    <subcellularLocation>
        <location evidence="1">Membrane</location>
        <topology evidence="1">Multi-pass membrane protein</topology>
    </subcellularLocation>
</comment>
<feature type="compositionally biased region" description="Low complexity" evidence="12">
    <location>
        <begin position="918"/>
        <end position="928"/>
    </location>
</feature>
<feature type="compositionally biased region" description="Low complexity" evidence="12">
    <location>
        <begin position="590"/>
        <end position="602"/>
    </location>
</feature>
<feature type="compositionally biased region" description="Acidic residues" evidence="12">
    <location>
        <begin position="2319"/>
        <end position="2340"/>
    </location>
</feature>
<feature type="compositionally biased region" description="Acidic residues" evidence="12">
    <location>
        <begin position="1527"/>
        <end position="1540"/>
    </location>
</feature>
<feature type="compositionally biased region" description="Low complexity" evidence="12">
    <location>
        <begin position="2013"/>
        <end position="2048"/>
    </location>
</feature>
<feature type="compositionally biased region" description="Low complexity" evidence="12">
    <location>
        <begin position="640"/>
        <end position="670"/>
    </location>
</feature>